<feature type="transmembrane region" description="Helical" evidence="1">
    <location>
        <begin position="171"/>
        <end position="193"/>
    </location>
</feature>
<evidence type="ECO:0000256" key="1">
    <source>
        <dbReference type="SAM" id="Phobius"/>
    </source>
</evidence>
<feature type="transmembrane region" description="Helical" evidence="1">
    <location>
        <begin position="12"/>
        <end position="31"/>
    </location>
</feature>
<keyword evidence="1" id="KW-0812">Transmembrane</keyword>
<evidence type="ECO:0000313" key="2">
    <source>
        <dbReference type="EMBL" id="QJR98256.1"/>
    </source>
</evidence>
<accession>A0A6M4NMX0</accession>
<feature type="transmembrane region" description="Helical" evidence="1">
    <location>
        <begin position="38"/>
        <end position="58"/>
    </location>
</feature>
<protein>
    <submittedName>
        <fullName evidence="2">Uncharacterized protein</fullName>
    </submittedName>
</protein>
<dbReference type="AlphaFoldDB" id="A0A6M4NMX0"/>
<gene>
    <name evidence="2" type="ORF">PlAlph_2610</name>
</gene>
<name>A0A6M4NMX0_9PROT</name>
<keyword evidence="1" id="KW-0472">Membrane</keyword>
<dbReference type="InterPro" id="IPR049500">
    <property type="entry name" value="Peptidase_M50B-like"/>
</dbReference>
<proteinExistence type="predicted"/>
<keyword evidence="1" id="KW-1133">Transmembrane helix</keyword>
<dbReference type="EMBL" id="MN990729">
    <property type="protein sequence ID" value="QJR98256.1"/>
    <property type="molecule type" value="Genomic_DNA"/>
</dbReference>
<feature type="transmembrane region" description="Helical" evidence="1">
    <location>
        <begin position="108"/>
        <end position="127"/>
    </location>
</feature>
<dbReference type="Pfam" id="PF13398">
    <property type="entry name" value="Peptidase_M50B"/>
    <property type="match status" value="1"/>
</dbReference>
<feature type="transmembrane region" description="Helical" evidence="1">
    <location>
        <begin position="134"/>
        <end position="151"/>
    </location>
</feature>
<reference evidence="2" key="1">
    <citation type="submission" date="2020-01" db="EMBL/GenBank/DDBJ databases">
        <title>Gastrointestinal microbiota of LL stock colony Peromyscus leucopus.</title>
        <authorList>
            <person name="Milovic A."/>
            <person name="Bassam K."/>
            <person name="Keay E."/>
            <person name="Barbour A.G."/>
        </authorList>
    </citation>
    <scope>NUCLEOTIDE SEQUENCE</scope>
    <source>
        <strain evidence="2">LL90</strain>
    </source>
</reference>
<organism evidence="2">
    <name type="scientific">uncultured Alphaproteobacteria bacterium</name>
    <dbReference type="NCBI Taxonomy" id="91750"/>
    <lineage>
        <taxon>Bacteria</taxon>
        <taxon>Pseudomonadati</taxon>
        <taxon>Pseudomonadota</taxon>
        <taxon>Alphaproteobacteria</taxon>
        <taxon>environmental samples</taxon>
    </lineage>
</organism>
<sequence length="226" mass="25930">MSDVLDKFVNLFKWPAAVLALWTVPAFFQSLDYFGFRNIYFIALFGGFFMYFIAQVSMDSGAKTSMQIIAHELTHSFFAVLTFHKVKHIRVAEDNSGGSMGFVGEGNWLIIIAPYFFPLFCMVYMIGASIYLKFMPMTWVVSVLFGYFVGYHVDTVASQIHDKQTDLKEVGYPFCFMFLPGANFWVLGCLLAYNSRGWEGISVYQSLLWKLNLDNLAYLFNLIRNL</sequence>